<sequence length="31" mass="3610">MSIVKTTTVQYPKKKHVKQWFDSSPPRGSFT</sequence>
<accession>W2HFL0</accession>
<dbReference type="Proteomes" id="UP000053236">
    <property type="component" value="Unassembled WGS sequence"/>
</dbReference>
<dbReference type="EMBL" id="KI684743">
    <property type="protein sequence ID" value="ETK94033.1"/>
    <property type="molecule type" value="Genomic_DNA"/>
</dbReference>
<organism evidence="1">
    <name type="scientific">Phytophthora nicotianae</name>
    <name type="common">Potato buckeye rot agent</name>
    <name type="synonym">Phytophthora parasitica</name>
    <dbReference type="NCBI Taxonomy" id="4792"/>
    <lineage>
        <taxon>Eukaryota</taxon>
        <taxon>Sar</taxon>
        <taxon>Stramenopiles</taxon>
        <taxon>Oomycota</taxon>
        <taxon>Peronosporomycetes</taxon>
        <taxon>Peronosporales</taxon>
        <taxon>Peronosporaceae</taxon>
        <taxon>Phytophthora</taxon>
    </lineage>
</organism>
<reference evidence="1" key="1">
    <citation type="submission" date="2013-11" db="EMBL/GenBank/DDBJ databases">
        <title>The Genome Sequence of Phytophthora parasitica CJ02B3.</title>
        <authorList>
            <consortium name="The Broad Institute Genomics Platform"/>
            <person name="Russ C."/>
            <person name="Tyler B."/>
            <person name="Panabieres F."/>
            <person name="Shan W."/>
            <person name="Tripathy S."/>
            <person name="Grunwald N."/>
            <person name="Machado M."/>
            <person name="Johnson C.S."/>
            <person name="Arredondo F."/>
            <person name="Hong C."/>
            <person name="Coffey M."/>
            <person name="Young S.K."/>
            <person name="Zeng Q."/>
            <person name="Gargeya S."/>
            <person name="Fitzgerald M."/>
            <person name="Abouelleil A."/>
            <person name="Alvarado L."/>
            <person name="Chapman S.B."/>
            <person name="Gainer-Dewar J."/>
            <person name="Goldberg J."/>
            <person name="Griggs A."/>
            <person name="Gujja S."/>
            <person name="Hansen M."/>
            <person name="Howarth C."/>
            <person name="Imamovic A."/>
            <person name="Ireland A."/>
            <person name="Larimer J."/>
            <person name="McCowan C."/>
            <person name="Murphy C."/>
            <person name="Pearson M."/>
            <person name="Poon T.W."/>
            <person name="Priest M."/>
            <person name="Roberts A."/>
            <person name="Saif S."/>
            <person name="Shea T."/>
            <person name="Sykes S."/>
            <person name="Wortman J."/>
            <person name="Nusbaum C."/>
            <person name="Birren B."/>
        </authorList>
    </citation>
    <scope>NUCLEOTIDE SEQUENCE [LARGE SCALE GENOMIC DNA]</scope>
    <source>
        <strain evidence="1">CJ02B3</strain>
    </source>
</reference>
<dbReference type="AlphaFoldDB" id="W2HFL0"/>
<protein>
    <submittedName>
        <fullName evidence="1">Uncharacterized protein</fullName>
    </submittedName>
</protein>
<name>W2HFL0_PHYNI</name>
<evidence type="ECO:0000313" key="1">
    <source>
        <dbReference type="EMBL" id="ETK94033.1"/>
    </source>
</evidence>
<proteinExistence type="predicted"/>
<gene>
    <name evidence="1" type="ORF">L915_02857</name>
</gene>
<feature type="non-terminal residue" evidence="1">
    <location>
        <position position="31"/>
    </location>
</feature>